<feature type="domain" description="ABC transmembrane type-1" evidence="7">
    <location>
        <begin position="26"/>
        <end position="170"/>
    </location>
</feature>
<dbReference type="GO" id="GO:0016020">
    <property type="term" value="C:membrane"/>
    <property type="evidence" value="ECO:0007669"/>
    <property type="project" value="UniProtKB-SubCell"/>
</dbReference>
<accession>A0A398BFS3</accession>
<dbReference type="GO" id="GO:0009772">
    <property type="term" value="P:photosynthetic electron transport in photosystem II"/>
    <property type="evidence" value="ECO:0007669"/>
    <property type="project" value="InterPro"/>
</dbReference>
<dbReference type="GO" id="GO:0055085">
    <property type="term" value="P:transmembrane transport"/>
    <property type="evidence" value="ECO:0007669"/>
    <property type="project" value="InterPro"/>
</dbReference>
<evidence type="ECO:0000256" key="1">
    <source>
        <dbReference type="ARBA" id="ARBA00004141"/>
    </source>
</evidence>
<evidence type="ECO:0000259" key="7">
    <source>
        <dbReference type="Pfam" id="PF00528"/>
    </source>
</evidence>
<dbReference type="AlphaFoldDB" id="A0A398BFS3"/>
<protein>
    <submittedName>
        <fullName evidence="8">ABC transporter permease subunit</fullName>
    </submittedName>
</protein>
<sequence length="182" mass="20600">MSISCEISGKICCFHHPFWIRAVYEVILLVLIAVPPLSIQLREQKRRIWDKGFVEAALILGGGKNHIYVKHILPQLYEEWVLIFGQQLLQVLTLLVHLGVLEILFGGTVIGFGLDSGNEPTSVSHEWSGLIGNNLCFLSVNQWILFFPVLFFTMTALCVSMINSAIIDWFNFKEIRRKNGAA</sequence>
<keyword evidence="2" id="KW-0813">Transport</keyword>
<evidence type="ECO:0000313" key="8">
    <source>
        <dbReference type="EMBL" id="RID88454.1"/>
    </source>
</evidence>
<evidence type="ECO:0000256" key="5">
    <source>
        <dbReference type="ARBA" id="ARBA00023136"/>
    </source>
</evidence>
<dbReference type="EMBL" id="QWVT01000006">
    <property type="protein sequence ID" value="RID88454.1"/>
    <property type="molecule type" value="Genomic_DNA"/>
</dbReference>
<keyword evidence="5 6" id="KW-0472">Membrane</keyword>
<dbReference type="SUPFAM" id="SSF81483">
    <property type="entry name" value="Bacterial photosystem II reaction centre, L and M subunits"/>
    <property type="match status" value="1"/>
</dbReference>
<gene>
    <name evidence="8" type="ORF">D1970_01770</name>
</gene>
<keyword evidence="3 6" id="KW-0812">Transmembrane</keyword>
<keyword evidence="4 6" id="KW-1133">Transmembrane helix</keyword>
<name>A0A398BFS3_9BACI</name>
<dbReference type="SUPFAM" id="SSF161098">
    <property type="entry name" value="MetI-like"/>
    <property type="match status" value="1"/>
</dbReference>
<dbReference type="PANTHER" id="PTHR43839:SF3">
    <property type="entry name" value="OLIGOPEPTIDE ABC TRANSPORTER, PERMEASE PROTEIN"/>
    <property type="match status" value="1"/>
</dbReference>
<dbReference type="OrthoDB" id="2351941at2"/>
<dbReference type="InterPro" id="IPR035906">
    <property type="entry name" value="MetI-like_sf"/>
</dbReference>
<evidence type="ECO:0000313" key="9">
    <source>
        <dbReference type="Proteomes" id="UP000265816"/>
    </source>
</evidence>
<keyword evidence="9" id="KW-1185">Reference proteome</keyword>
<comment type="subcellular location">
    <subcellularLocation>
        <location evidence="1">Membrane</location>
        <topology evidence="1">Multi-pass membrane protein</topology>
    </subcellularLocation>
</comment>
<evidence type="ECO:0000256" key="6">
    <source>
        <dbReference type="SAM" id="Phobius"/>
    </source>
</evidence>
<organism evidence="8 9">
    <name type="scientific">Mesobacillus zeae</name>
    <dbReference type="NCBI Taxonomy" id="1917180"/>
    <lineage>
        <taxon>Bacteria</taxon>
        <taxon>Bacillati</taxon>
        <taxon>Bacillota</taxon>
        <taxon>Bacilli</taxon>
        <taxon>Bacillales</taxon>
        <taxon>Bacillaceae</taxon>
        <taxon>Mesobacillus</taxon>
    </lineage>
</organism>
<dbReference type="PANTHER" id="PTHR43839">
    <property type="entry name" value="OPPC IN A BINDING PROTEIN-DEPENDENT TRANSPORT SYSTEM"/>
    <property type="match status" value="1"/>
</dbReference>
<dbReference type="Gene3D" id="1.10.3720.10">
    <property type="entry name" value="MetI-like"/>
    <property type="match status" value="1"/>
</dbReference>
<reference evidence="8 9" key="1">
    <citation type="submission" date="2018-08" db="EMBL/GenBank/DDBJ databases">
        <title>Bacillus jemisoniae sp. nov., Bacillus chryseoplanitiae sp. nov., Bacillus resnikiae sp. nov., and Bacillus frankliniae sp. nov., isolated from Viking spacecraft and associated surfaces.</title>
        <authorList>
            <person name="Seuylemezian A."/>
            <person name="Vaishampayan P."/>
        </authorList>
    </citation>
    <scope>NUCLEOTIDE SEQUENCE [LARGE SCALE GENOMIC DNA]</scope>
    <source>
        <strain evidence="8 9">JJ-247</strain>
    </source>
</reference>
<dbReference type="Pfam" id="PF00528">
    <property type="entry name" value="BPD_transp_1"/>
    <property type="match status" value="1"/>
</dbReference>
<evidence type="ECO:0000256" key="2">
    <source>
        <dbReference type="ARBA" id="ARBA00022448"/>
    </source>
</evidence>
<proteinExistence type="predicted"/>
<evidence type="ECO:0000256" key="4">
    <source>
        <dbReference type="ARBA" id="ARBA00022989"/>
    </source>
</evidence>
<feature type="transmembrane region" description="Helical" evidence="6">
    <location>
        <begin position="143"/>
        <end position="170"/>
    </location>
</feature>
<dbReference type="InterPro" id="IPR000515">
    <property type="entry name" value="MetI-like"/>
</dbReference>
<evidence type="ECO:0000256" key="3">
    <source>
        <dbReference type="ARBA" id="ARBA00022692"/>
    </source>
</evidence>
<comment type="caution">
    <text evidence="8">The sequence shown here is derived from an EMBL/GenBank/DDBJ whole genome shotgun (WGS) entry which is preliminary data.</text>
</comment>
<dbReference type="InterPro" id="IPR036854">
    <property type="entry name" value="Photo_II_D1/D2_sf"/>
</dbReference>
<feature type="transmembrane region" description="Helical" evidence="6">
    <location>
        <begin position="91"/>
        <end position="114"/>
    </location>
</feature>
<feature type="transmembrane region" description="Helical" evidence="6">
    <location>
        <begin position="18"/>
        <end position="39"/>
    </location>
</feature>
<dbReference type="Proteomes" id="UP000265816">
    <property type="component" value="Unassembled WGS sequence"/>
</dbReference>